<accession>A0ABU4DXG9</accession>
<evidence type="ECO:0000256" key="2">
    <source>
        <dbReference type="ARBA" id="ARBA00023125"/>
    </source>
</evidence>
<dbReference type="RefSeq" id="WP_317641939.1">
    <property type="nucleotide sequence ID" value="NZ_JAPMIV010000075.1"/>
</dbReference>
<evidence type="ECO:0000259" key="6">
    <source>
        <dbReference type="PROSITE" id="PS51900"/>
    </source>
</evidence>
<feature type="domain" description="Core-binding (CB)" evidence="6">
    <location>
        <begin position="1"/>
        <end position="77"/>
    </location>
</feature>
<keyword evidence="2 4" id="KW-0238">DNA-binding</keyword>
<evidence type="ECO:0000259" key="5">
    <source>
        <dbReference type="PROSITE" id="PS51898"/>
    </source>
</evidence>
<dbReference type="InterPro" id="IPR044068">
    <property type="entry name" value="CB"/>
</dbReference>
<dbReference type="PANTHER" id="PTHR30349:SF90">
    <property type="entry name" value="TYROSINE RECOMBINASE XERD"/>
    <property type="match status" value="1"/>
</dbReference>
<dbReference type="InterPro" id="IPR011010">
    <property type="entry name" value="DNA_brk_join_enz"/>
</dbReference>
<evidence type="ECO:0000313" key="8">
    <source>
        <dbReference type="Proteomes" id="UP001276150"/>
    </source>
</evidence>
<keyword evidence="8" id="KW-1185">Reference proteome</keyword>
<dbReference type="InterPro" id="IPR004107">
    <property type="entry name" value="Integrase_SAM-like_N"/>
</dbReference>
<dbReference type="Pfam" id="PF02899">
    <property type="entry name" value="Phage_int_SAM_1"/>
    <property type="match status" value="1"/>
</dbReference>
<dbReference type="InterPro" id="IPR002104">
    <property type="entry name" value="Integrase_catalytic"/>
</dbReference>
<sequence length="297" mass="32921">MEIEERRSPGTVRAYLADVRQLRAWLDADTQPEAQRGRAWDQISAADLHGFLASIKPKPHRIHRLLASWLKFWAFLRDVQHVPGLGNPPSEIKRPKLPGRLPKYLETPDIAKLLNAAHSDKNPDKALRNWAFIAFLYGTGARLSEVLSLTFDRIAYRDGEPVSIRVIGKGDKERTVPLSGTAQRALMQWLKVRKVDGHPTSPHVWSYLSGAQRGQPFSIRTMQAATTAAAIRAGLDPAKVSPHKMRHSFATALVEQGRSLHEIGTILGHENPATTAIYGRVKAQQLAQAAASLPDVL</sequence>
<dbReference type="Proteomes" id="UP001276150">
    <property type="component" value="Unassembled WGS sequence"/>
</dbReference>
<dbReference type="PANTHER" id="PTHR30349">
    <property type="entry name" value="PHAGE INTEGRASE-RELATED"/>
    <property type="match status" value="1"/>
</dbReference>
<dbReference type="PROSITE" id="PS51898">
    <property type="entry name" value="TYR_RECOMBINASE"/>
    <property type="match status" value="1"/>
</dbReference>
<dbReference type="Gene3D" id="1.10.443.10">
    <property type="entry name" value="Intergrase catalytic core"/>
    <property type="match status" value="1"/>
</dbReference>
<protein>
    <submittedName>
        <fullName evidence="7">Tyrosine-type recombinase/integrase</fullName>
    </submittedName>
</protein>
<name>A0ABU4DXG9_9DEIO</name>
<gene>
    <name evidence="7" type="ORF">ORD21_18460</name>
</gene>
<reference evidence="7 8" key="1">
    <citation type="submission" date="2022-11" db="EMBL/GenBank/DDBJ databases">
        <title>Deinococcus ZS9-10, Low Temperature and Draught-tolerating, UV-resistant Bacteria from Continental Antarctica.</title>
        <authorList>
            <person name="Cheng L."/>
        </authorList>
    </citation>
    <scope>NUCLEOTIDE SEQUENCE [LARGE SCALE GENOMIC DNA]</scope>
    <source>
        <strain evidence="7 8">ZS9-10</strain>
    </source>
</reference>
<dbReference type="Pfam" id="PF00589">
    <property type="entry name" value="Phage_integrase"/>
    <property type="match status" value="1"/>
</dbReference>
<comment type="caution">
    <text evidence="7">The sequence shown here is derived from an EMBL/GenBank/DDBJ whole genome shotgun (WGS) entry which is preliminary data.</text>
</comment>
<dbReference type="Gene3D" id="1.10.150.130">
    <property type="match status" value="1"/>
</dbReference>
<organism evidence="7 8">
    <name type="scientific">Deinococcus arenicola</name>
    <dbReference type="NCBI Taxonomy" id="2994950"/>
    <lineage>
        <taxon>Bacteria</taxon>
        <taxon>Thermotogati</taxon>
        <taxon>Deinococcota</taxon>
        <taxon>Deinococci</taxon>
        <taxon>Deinococcales</taxon>
        <taxon>Deinococcaceae</taxon>
        <taxon>Deinococcus</taxon>
    </lineage>
</organism>
<dbReference type="SUPFAM" id="SSF56349">
    <property type="entry name" value="DNA breaking-rejoining enzymes"/>
    <property type="match status" value="1"/>
</dbReference>
<dbReference type="InterPro" id="IPR013762">
    <property type="entry name" value="Integrase-like_cat_sf"/>
</dbReference>
<feature type="domain" description="Tyr recombinase" evidence="5">
    <location>
        <begin position="100"/>
        <end position="291"/>
    </location>
</feature>
<keyword evidence="3" id="KW-0233">DNA recombination</keyword>
<dbReference type="PROSITE" id="PS51900">
    <property type="entry name" value="CB"/>
    <property type="match status" value="1"/>
</dbReference>
<evidence type="ECO:0000313" key="7">
    <source>
        <dbReference type="EMBL" id="MDV6376580.1"/>
    </source>
</evidence>
<evidence type="ECO:0000256" key="3">
    <source>
        <dbReference type="ARBA" id="ARBA00023172"/>
    </source>
</evidence>
<keyword evidence="1" id="KW-0229">DNA integration</keyword>
<evidence type="ECO:0000256" key="1">
    <source>
        <dbReference type="ARBA" id="ARBA00022908"/>
    </source>
</evidence>
<evidence type="ECO:0000256" key="4">
    <source>
        <dbReference type="PROSITE-ProRule" id="PRU01248"/>
    </source>
</evidence>
<dbReference type="InterPro" id="IPR010998">
    <property type="entry name" value="Integrase_recombinase_N"/>
</dbReference>
<dbReference type="EMBL" id="JAPMIV010000075">
    <property type="protein sequence ID" value="MDV6376580.1"/>
    <property type="molecule type" value="Genomic_DNA"/>
</dbReference>
<proteinExistence type="predicted"/>
<dbReference type="InterPro" id="IPR050090">
    <property type="entry name" value="Tyrosine_recombinase_XerCD"/>
</dbReference>